<dbReference type="PANTHER" id="PTHR43132:SF8">
    <property type="entry name" value="HTH-TYPE TRANSCRIPTIONAL REGULATOR KMTR"/>
    <property type="match status" value="1"/>
</dbReference>
<keyword evidence="2" id="KW-0238">DNA-binding</keyword>
<gene>
    <name evidence="6" type="ORF">KSZ_20680</name>
</gene>
<evidence type="ECO:0000256" key="3">
    <source>
        <dbReference type="ARBA" id="ARBA00023163"/>
    </source>
</evidence>
<organism evidence="6 7">
    <name type="scientific">Dictyobacter formicarum</name>
    <dbReference type="NCBI Taxonomy" id="2778368"/>
    <lineage>
        <taxon>Bacteria</taxon>
        <taxon>Bacillati</taxon>
        <taxon>Chloroflexota</taxon>
        <taxon>Ktedonobacteria</taxon>
        <taxon>Ktedonobacterales</taxon>
        <taxon>Dictyobacteraceae</taxon>
        <taxon>Dictyobacter</taxon>
    </lineage>
</organism>
<dbReference type="InterPro" id="IPR051011">
    <property type="entry name" value="Metal_resp_trans_reg"/>
</dbReference>
<feature type="domain" description="Rhodanese" evidence="4">
    <location>
        <begin position="133"/>
        <end position="222"/>
    </location>
</feature>
<evidence type="ECO:0000259" key="4">
    <source>
        <dbReference type="PROSITE" id="PS50206"/>
    </source>
</evidence>
<dbReference type="Gene3D" id="1.10.10.10">
    <property type="entry name" value="Winged helix-like DNA-binding domain superfamily/Winged helix DNA-binding domain"/>
    <property type="match status" value="1"/>
</dbReference>
<dbReference type="SMART" id="SM00418">
    <property type="entry name" value="HTH_ARSR"/>
    <property type="match status" value="1"/>
</dbReference>
<dbReference type="InterPro" id="IPR001763">
    <property type="entry name" value="Rhodanese-like_dom"/>
</dbReference>
<dbReference type="InterPro" id="IPR001845">
    <property type="entry name" value="HTH_ArsR_DNA-bd_dom"/>
</dbReference>
<evidence type="ECO:0000313" key="6">
    <source>
        <dbReference type="EMBL" id="GHO84062.1"/>
    </source>
</evidence>
<dbReference type="Pfam" id="PF00581">
    <property type="entry name" value="Rhodanese"/>
    <property type="match status" value="1"/>
</dbReference>
<dbReference type="Gene3D" id="3.40.250.10">
    <property type="entry name" value="Rhodanese-like domain"/>
    <property type="match status" value="1"/>
</dbReference>
<dbReference type="Pfam" id="PF12840">
    <property type="entry name" value="HTH_20"/>
    <property type="match status" value="1"/>
</dbReference>
<dbReference type="InterPro" id="IPR036388">
    <property type="entry name" value="WH-like_DNA-bd_sf"/>
</dbReference>
<dbReference type="SUPFAM" id="SSF52821">
    <property type="entry name" value="Rhodanese/Cell cycle control phosphatase"/>
    <property type="match status" value="1"/>
</dbReference>
<dbReference type="InterPro" id="IPR036873">
    <property type="entry name" value="Rhodanese-like_dom_sf"/>
</dbReference>
<dbReference type="RefSeq" id="WP_201361709.1">
    <property type="nucleotide sequence ID" value="NZ_BNJJ01000005.1"/>
</dbReference>
<reference evidence="6 7" key="1">
    <citation type="journal article" date="2021" name="Int. J. Syst. Evol. Microbiol.">
        <title>Reticulibacter mediterranei gen. nov., sp. nov., within the new family Reticulibacteraceae fam. nov., and Ktedonospora formicarum gen. nov., sp. nov., Ktedonobacter robiniae sp. nov., Dictyobacter formicarum sp. nov. and Dictyobacter arantiisoli sp. nov., belonging to the class Ktedonobacteria.</title>
        <authorList>
            <person name="Yabe S."/>
            <person name="Zheng Y."/>
            <person name="Wang C.M."/>
            <person name="Sakai Y."/>
            <person name="Abe K."/>
            <person name="Yokota A."/>
            <person name="Donadio S."/>
            <person name="Cavaletti L."/>
            <person name="Monciardini P."/>
        </authorList>
    </citation>
    <scope>NUCLEOTIDE SEQUENCE [LARGE SCALE GENOMIC DNA]</scope>
    <source>
        <strain evidence="6 7">SOSP1-9</strain>
    </source>
</reference>
<evidence type="ECO:0000256" key="2">
    <source>
        <dbReference type="ARBA" id="ARBA00023125"/>
    </source>
</evidence>
<sequence length="231" mass="26325">MKTEVKRTFKNRLYEQFARLGKALSNGHRIELLEVLAQGEHSVETLAQETGLPVANASQHLQVLRAAQLVEVRREGVYIYYRLADERVFRLWQTMREVGEAHLAEIDRLVQTYLQDRRHLEPISAVELLARLAKDEVILLDVRPAPEYAAGHLPEAHSIPLAELETRLGELSPTKEIVAYCRGPYCVFADEAVALLRANGYQARRLEEGLPDWRALGFPIERRIGGDNENH</sequence>
<comment type="caution">
    <text evidence="6">The sequence shown here is derived from an EMBL/GenBank/DDBJ whole genome shotgun (WGS) entry which is preliminary data.</text>
</comment>
<keyword evidence="1" id="KW-0805">Transcription regulation</keyword>
<accession>A0ABQ3VD40</accession>
<dbReference type="PROSITE" id="PS50987">
    <property type="entry name" value="HTH_ARSR_2"/>
    <property type="match status" value="1"/>
</dbReference>
<dbReference type="PROSITE" id="PS50206">
    <property type="entry name" value="RHODANESE_3"/>
    <property type="match status" value="1"/>
</dbReference>
<evidence type="ECO:0000259" key="5">
    <source>
        <dbReference type="PROSITE" id="PS50987"/>
    </source>
</evidence>
<dbReference type="CDD" id="cd00158">
    <property type="entry name" value="RHOD"/>
    <property type="match status" value="1"/>
</dbReference>
<dbReference type="Proteomes" id="UP000635565">
    <property type="component" value="Unassembled WGS sequence"/>
</dbReference>
<dbReference type="NCBIfam" id="NF033788">
    <property type="entry name" value="HTH_metalloreg"/>
    <property type="match status" value="1"/>
</dbReference>
<dbReference type="InterPro" id="IPR011991">
    <property type="entry name" value="ArsR-like_HTH"/>
</dbReference>
<dbReference type="SMART" id="SM00450">
    <property type="entry name" value="RHOD"/>
    <property type="match status" value="1"/>
</dbReference>
<keyword evidence="7" id="KW-1185">Reference proteome</keyword>
<keyword evidence="3" id="KW-0804">Transcription</keyword>
<protein>
    <submittedName>
        <fullName evidence="6">Transcriptional regulator</fullName>
    </submittedName>
</protein>
<dbReference type="SUPFAM" id="SSF46785">
    <property type="entry name" value="Winged helix' DNA-binding domain"/>
    <property type="match status" value="1"/>
</dbReference>
<dbReference type="InterPro" id="IPR036390">
    <property type="entry name" value="WH_DNA-bd_sf"/>
</dbReference>
<feature type="domain" description="HTH arsR-type" evidence="5">
    <location>
        <begin position="9"/>
        <end position="103"/>
    </location>
</feature>
<dbReference type="CDD" id="cd00090">
    <property type="entry name" value="HTH_ARSR"/>
    <property type="match status" value="1"/>
</dbReference>
<dbReference type="EMBL" id="BNJJ01000005">
    <property type="protein sequence ID" value="GHO84062.1"/>
    <property type="molecule type" value="Genomic_DNA"/>
</dbReference>
<dbReference type="PANTHER" id="PTHR43132">
    <property type="entry name" value="ARSENICAL RESISTANCE OPERON REPRESSOR ARSR-RELATED"/>
    <property type="match status" value="1"/>
</dbReference>
<evidence type="ECO:0000256" key="1">
    <source>
        <dbReference type="ARBA" id="ARBA00023015"/>
    </source>
</evidence>
<name>A0ABQ3VD40_9CHLR</name>
<evidence type="ECO:0000313" key="7">
    <source>
        <dbReference type="Proteomes" id="UP000635565"/>
    </source>
</evidence>
<dbReference type="PRINTS" id="PR00778">
    <property type="entry name" value="HTHARSR"/>
</dbReference>
<proteinExistence type="predicted"/>